<reference evidence="2" key="1">
    <citation type="submission" date="2019-12" db="EMBL/GenBank/DDBJ databases">
        <title>High-Quality draft genome sequences of three cyanobacteria isolated from the limestone walls of the Old Cathedral of Coimbra.</title>
        <authorList>
            <person name="Tiago I."/>
            <person name="Soares F."/>
            <person name="Portugal A."/>
        </authorList>
    </citation>
    <scope>NUCLEOTIDE SEQUENCE</scope>
    <source>
        <strain evidence="2">A</strain>
    </source>
</reference>
<dbReference type="InterPro" id="IPR036691">
    <property type="entry name" value="Endo/exonu/phosph_ase_sf"/>
</dbReference>
<dbReference type="InterPro" id="IPR005135">
    <property type="entry name" value="Endo/exonuclease/phosphatase"/>
</dbReference>
<dbReference type="Gene3D" id="3.60.10.10">
    <property type="entry name" value="Endonuclease/exonuclease/phosphatase"/>
    <property type="match status" value="1"/>
</dbReference>
<dbReference type="Pfam" id="PF03372">
    <property type="entry name" value="Exo_endo_phos"/>
    <property type="match status" value="1"/>
</dbReference>
<evidence type="ECO:0000313" key="2">
    <source>
        <dbReference type="EMBL" id="NDJ17958.1"/>
    </source>
</evidence>
<proteinExistence type="predicted"/>
<keyword evidence="2" id="KW-0540">Nuclease</keyword>
<protein>
    <submittedName>
        <fullName evidence="2">Endonuclease/exonuclease/phosphatase family protein</fullName>
    </submittedName>
</protein>
<dbReference type="EMBL" id="WVIE01000012">
    <property type="protein sequence ID" value="NDJ17958.1"/>
    <property type="molecule type" value="Genomic_DNA"/>
</dbReference>
<keyword evidence="3" id="KW-1185">Reference proteome</keyword>
<dbReference type="NCBIfam" id="NF003842">
    <property type="entry name" value="PRK05421.1-4"/>
    <property type="match status" value="1"/>
</dbReference>
<dbReference type="GO" id="GO:0004519">
    <property type="term" value="F:endonuclease activity"/>
    <property type="evidence" value="ECO:0007669"/>
    <property type="project" value="UniProtKB-KW"/>
</dbReference>
<keyword evidence="2" id="KW-0378">Hydrolase</keyword>
<dbReference type="RefSeq" id="WP_162423487.1">
    <property type="nucleotide sequence ID" value="NZ_WVIE01000012.1"/>
</dbReference>
<gene>
    <name evidence="2" type="ORF">GS601_11765</name>
</gene>
<sequence>MVKPFLPSQRFIETEETIVRRVHQNSLPWCNPALRILNWNIAKNNRAAFGSHQRVRSWLSEFAAILERYNPDLIFLQEVRLCAETQHLGELTDMGWNFAPNFIDTYHNCYAGVLTAAKASCLTRKAVKTQHYEPVTQTPKVSLVVEYPFPTSAQTLLTINSHLINFVDLATFKAQLHALEGAIAPHTGAIIFSGDFNTWNRSRWLMLAGMAGRLGLTQAKFPPKDAQNIKRFLLSPPLDHVFYRGLHQNMIHAKVLNHAISSDHKPMIVEFSGEM</sequence>
<accession>A0A8J8CIL3</accession>
<dbReference type="SUPFAM" id="SSF56219">
    <property type="entry name" value="DNase I-like"/>
    <property type="match status" value="1"/>
</dbReference>
<dbReference type="AlphaFoldDB" id="A0A8J8CIL3"/>
<dbReference type="Proteomes" id="UP000646053">
    <property type="component" value="Unassembled WGS sequence"/>
</dbReference>
<keyword evidence="2" id="KW-0255">Endonuclease</keyword>
<name>A0A8J8CIL3_9CYAN</name>
<feature type="domain" description="Endonuclease/exonuclease/phosphatase" evidence="1">
    <location>
        <begin position="38"/>
        <end position="264"/>
    </location>
</feature>
<comment type="caution">
    <text evidence="2">The sequence shown here is derived from an EMBL/GenBank/DDBJ whole genome shotgun (WGS) entry which is preliminary data.</text>
</comment>
<evidence type="ECO:0000259" key="1">
    <source>
        <dbReference type="Pfam" id="PF03372"/>
    </source>
</evidence>
<organism evidence="2 3">
    <name type="scientific">Myxacorys almedinensis A</name>
    <dbReference type="NCBI Taxonomy" id="2690445"/>
    <lineage>
        <taxon>Bacteria</taxon>
        <taxon>Bacillati</taxon>
        <taxon>Cyanobacteriota</taxon>
        <taxon>Cyanophyceae</taxon>
        <taxon>Leptolyngbyales</taxon>
        <taxon>Leptolyngbyaceae</taxon>
        <taxon>Myxacorys</taxon>
        <taxon>Myxacorys almedinensis</taxon>
    </lineage>
</organism>
<evidence type="ECO:0000313" key="3">
    <source>
        <dbReference type="Proteomes" id="UP000646053"/>
    </source>
</evidence>